<evidence type="ECO:0000313" key="5">
    <source>
        <dbReference type="EMBL" id="PXW56539.1"/>
    </source>
</evidence>
<proteinExistence type="inferred from homology"/>
<comment type="caution">
    <text evidence="5">The sequence shown here is derived from an EMBL/GenBank/DDBJ whole genome shotgun (WGS) entry which is preliminary data.</text>
</comment>
<organism evidence="5 6">
    <name type="scientific">Chelatococcus asaccharovorans</name>
    <dbReference type="NCBI Taxonomy" id="28210"/>
    <lineage>
        <taxon>Bacteria</taxon>
        <taxon>Pseudomonadati</taxon>
        <taxon>Pseudomonadota</taxon>
        <taxon>Alphaproteobacteria</taxon>
        <taxon>Hyphomicrobiales</taxon>
        <taxon>Chelatococcaceae</taxon>
        <taxon>Chelatococcus</taxon>
    </lineage>
</organism>
<dbReference type="CDD" id="cd03047">
    <property type="entry name" value="GST_N_2"/>
    <property type="match status" value="1"/>
</dbReference>
<protein>
    <submittedName>
        <fullName evidence="5">Glutathione S-transferase</fullName>
    </submittedName>
</protein>
<dbReference type="Gene3D" id="3.40.30.10">
    <property type="entry name" value="Glutaredoxin"/>
    <property type="match status" value="1"/>
</dbReference>
<dbReference type="Pfam" id="PF13417">
    <property type="entry name" value="GST_N_3"/>
    <property type="match status" value="1"/>
</dbReference>
<dbReference type="PROSITE" id="PS50405">
    <property type="entry name" value="GST_CTER"/>
    <property type="match status" value="1"/>
</dbReference>
<evidence type="ECO:0000256" key="1">
    <source>
        <dbReference type="ARBA" id="ARBA00007409"/>
    </source>
</evidence>
<dbReference type="RefSeq" id="WP_110376266.1">
    <property type="nucleotide sequence ID" value="NZ_JAHBRY010000001.1"/>
</dbReference>
<gene>
    <name evidence="5" type="ORF">C7450_108291</name>
</gene>
<dbReference type="SFLD" id="SFLDG01150">
    <property type="entry name" value="Main.1:_Beta-like"/>
    <property type="match status" value="1"/>
</dbReference>
<dbReference type="SUPFAM" id="SSF52833">
    <property type="entry name" value="Thioredoxin-like"/>
    <property type="match status" value="1"/>
</dbReference>
<dbReference type="PANTHER" id="PTHR44051:SF19">
    <property type="entry name" value="DISULFIDE-BOND OXIDOREDUCTASE YFCG"/>
    <property type="match status" value="1"/>
</dbReference>
<dbReference type="PROSITE" id="PS50404">
    <property type="entry name" value="GST_NTER"/>
    <property type="match status" value="1"/>
</dbReference>
<dbReference type="InterPro" id="IPR036249">
    <property type="entry name" value="Thioredoxin-like_sf"/>
</dbReference>
<reference evidence="5 6" key="1">
    <citation type="submission" date="2018-05" db="EMBL/GenBank/DDBJ databases">
        <title>Genomic Encyclopedia of Type Strains, Phase IV (KMG-IV): sequencing the most valuable type-strain genomes for metagenomic binning, comparative biology and taxonomic classification.</title>
        <authorList>
            <person name="Goeker M."/>
        </authorList>
    </citation>
    <scope>NUCLEOTIDE SEQUENCE [LARGE SCALE GENOMIC DNA]</scope>
    <source>
        <strain evidence="5 6">DSM 6462</strain>
    </source>
</reference>
<dbReference type="SUPFAM" id="SSF47616">
    <property type="entry name" value="GST C-terminal domain-like"/>
    <property type="match status" value="1"/>
</dbReference>
<dbReference type="InterPro" id="IPR040079">
    <property type="entry name" value="Glutathione_S-Trfase"/>
</dbReference>
<sequence length="206" mass="22820">MLTIWGRANSTNVKKALWCARELDLAFERIDAGGAFGVVDDPDYRAMNPNGLVPTLKDGDLILWESHTIVRYLAARYGDGTLYPADPAGRASMEKWMDWTLGGLIEPFRCVLWNLVRRSPAERDNAELERGLAGCAKLFTILDAALAKQPYLSGATFGVADIALGPHAYGWLGVPIERPELPHLAAWFTRLNERPAFREIVAIPLT</sequence>
<keyword evidence="2 5" id="KW-0808">Transferase</keyword>
<feature type="domain" description="GST C-terminal" evidence="4">
    <location>
        <begin position="86"/>
        <end position="206"/>
    </location>
</feature>
<dbReference type="PANTHER" id="PTHR44051">
    <property type="entry name" value="GLUTATHIONE S-TRANSFERASE-RELATED"/>
    <property type="match status" value="1"/>
</dbReference>
<dbReference type="SFLD" id="SFLDG00358">
    <property type="entry name" value="Main_(cytGST)"/>
    <property type="match status" value="1"/>
</dbReference>
<keyword evidence="6" id="KW-1185">Reference proteome</keyword>
<feature type="domain" description="GST N-terminal" evidence="3">
    <location>
        <begin position="1"/>
        <end position="81"/>
    </location>
</feature>
<evidence type="ECO:0000313" key="6">
    <source>
        <dbReference type="Proteomes" id="UP000248021"/>
    </source>
</evidence>
<accession>A0A2V3U2M7</accession>
<dbReference type="FunFam" id="3.40.30.10:FF:000039">
    <property type="entry name" value="Glutathione S-transferase domain"/>
    <property type="match status" value="1"/>
</dbReference>
<dbReference type="InterPro" id="IPR010987">
    <property type="entry name" value="Glutathione-S-Trfase_C-like"/>
</dbReference>
<dbReference type="Gene3D" id="1.20.1050.10">
    <property type="match status" value="1"/>
</dbReference>
<evidence type="ECO:0000259" key="4">
    <source>
        <dbReference type="PROSITE" id="PS50405"/>
    </source>
</evidence>
<dbReference type="Pfam" id="PF13410">
    <property type="entry name" value="GST_C_2"/>
    <property type="match status" value="1"/>
</dbReference>
<evidence type="ECO:0000259" key="3">
    <source>
        <dbReference type="PROSITE" id="PS50404"/>
    </source>
</evidence>
<dbReference type="SFLD" id="SFLDS00019">
    <property type="entry name" value="Glutathione_Transferase_(cytos"/>
    <property type="match status" value="1"/>
</dbReference>
<dbReference type="InterPro" id="IPR004045">
    <property type="entry name" value="Glutathione_S-Trfase_N"/>
</dbReference>
<evidence type="ECO:0000256" key="2">
    <source>
        <dbReference type="ARBA" id="ARBA00022679"/>
    </source>
</evidence>
<dbReference type="GO" id="GO:0016740">
    <property type="term" value="F:transferase activity"/>
    <property type="evidence" value="ECO:0007669"/>
    <property type="project" value="UniProtKB-KW"/>
</dbReference>
<dbReference type="InterPro" id="IPR036282">
    <property type="entry name" value="Glutathione-S-Trfase_C_sf"/>
</dbReference>
<name>A0A2V3U2M7_9HYPH</name>
<dbReference type="AlphaFoldDB" id="A0A2V3U2M7"/>
<dbReference type="EMBL" id="QJJK01000008">
    <property type="protein sequence ID" value="PXW56539.1"/>
    <property type="molecule type" value="Genomic_DNA"/>
</dbReference>
<dbReference type="Proteomes" id="UP000248021">
    <property type="component" value="Unassembled WGS sequence"/>
</dbReference>
<comment type="similarity">
    <text evidence="1">Belongs to the GST superfamily.</text>
</comment>
<dbReference type="OrthoDB" id="9810080at2"/>
<dbReference type="CDD" id="cd03180">
    <property type="entry name" value="GST_C_2"/>
    <property type="match status" value="1"/>
</dbReference>